<keyword evidence="2" id="KW-0472">Membrane</keyword>
<organism evidence="3 4">
    <name type="scientific">Actinacidiphila yanglinensis</name>
    <dbReference type="NCBI Taxonomy" id="310779"/>
    <lineage>
        <taxon>Bacteria</taxon>
        <taxon>Bacillati</taxon>
        <taxon>Actinomycetota</taxon>
        <taxon>Actinomycetes</taxon>
        <taxon>Kitasatosporales</taxon>
        <taxon>Streptomycetaceae</taxon>
        <taxon>Actinacidiphila</taxon>
    </lineage>
</organism>
<feature type="compositionally biased region" description="Basic and acidic residues" evidence="1">
    <location>
        <begin position="214"/>
        <end position="232"/>
    </location>
</feature>
<feature type="compositionally biased region" description="Low complexity" evidence="1">
    <location>
        <begin position="291"/>
        <end position="309"/>
    </location>
</feature>
<protein>
    <submittedName>
        <fullName evidence="3">Uncharacterized protein</fullName>
    </submittedName>
</protein>
<feature type="transmembrane region" description="Helical" evidence="2">
    <location>
        <begin position="149"/>
        <end position="170"/>
    </location>
</feature>
<keyword evidence="2" id="KW-0812">Transmembrane</keyword>
<dbReference type="EMBL" id="FNVU01000010">
    <property type="protein sequence ID" value="SEG77332.1"/>
    <property type="molecule type" value="Genomic_DNA"/>
</dbReference>
<evidence type="ECO:0000313" key="3">
    <source>
        <dbReference type="EMBL" id="SEG77332.1"/>
    </source>
</evidence>
<keyword evidence="4" id="KW-1185">Reference proteome</keyword>
<evidence type="ECO:0000313" key="4">
    <source>
        <dbReference type="Proteomes" id="UP000236754"/>
    </source>
</evidence>
<sequence>MIRPAEPPQRPDEEDGGYGGDPDGMSFATRAAAVSGTVGIMDPEIPSSHDPHVRHLRVLFLAVVTGSFLFLIPWIGYLSVSLPTHHEVDQWRFAWVGFDGALIAAIGVTAWCAWRRLQIFIPWALVTAALLCCDAWFDIVLDWNSDELTGAILTAVFAELPLAALLVYVARKMIRLTVIIAWRRAGRTGTVPALSRLTLVKLTAEEQRRSVCECGHDHPRGIEAGRPEREPGHAVGIEGTDAGTDAGTAAPSAEMRAADASEVGPRADGAQVAGGSEVAPRVDGTPGAGGADVDAGSAGTASAGSPEPGGTRDSAPPGRPG</sequence>
<feature type="compositionally biased region" description="Low complexity" evidence="1">
    <location>
        <begin position="239"/>
        <end position="250"/>
    </location>
</feature>
<feature type="transmembrane region" description="Helical" evidence="2">
    <location>
        <begin position="120"/>
        <end position="137"/>
    </location>
</feature>
<dbReference type="Proteomes" id="UP000236754">
    <property type="component" value="Unassembled WGS sequence"/>
</dbReference>
<accession>A0A1H6CWF3</accession>
<feature type="transmembrane region" description="Helical" evidence="2">
    <location>
        <begin position="58"/>
        <end position="80"/>
    </location>
</feature>
<dbReference type="AlphaFoldDB" id="A0A1H6CWF3"/>
<keyword evidence="2" id="KW-1133">Transmembrane helix</keyword>
<proteinExistence type="predicted"/>
<feature type="transmembrane region" description="Helical" evidence="2">
    <location>
        <begin position="92"/>
        <end position="113"/>
    </location>
</feature>
<gene>
    <name evidence="3" type="ORF">SAMN05216223_110208</name>
</gene>
<reference evidence="3 4" key="1">
    <citation type="submission" date="2016-10" db="EMBL/GenBank/DDBJ databases">
        <authorList>
            <person name="de Groot N.N."/>
        </authorList>
    </citation>
    <scope>NUCLEOTIDE SEQUENCE [LARGE SCALE GENOMIC DNA]</scope>
    <source>
        <strain evidence="3 4">CGMCC 4.2023</strain>
    </source>
</reference>
<feature type="region of interest" description="Disordered" evidence="1">
    <location>
        <begin position="1"/>
        <end position="22"/>
    </location>
</feature>
<evidence type="ECO:0000256" key="2">
    <source>
        <dbReference type="SAM" id="Phobius"/>
    </source>
</evidence>
<feature type="region of interest" description="Disordered" evidence="1">
    <location>
        <begin position="214"/>
        <end position="321"/>
    </location>
</feature>
<evidence type="ECO:0000256" key="1">
    <source>
        <dbReference type="SAM" id="MobiDB-lite"/>
    </source>
</evidence>
<name>A0A1H6CWF3_9ACTN</name>